<keyword evidence="9" id="KW-0012">Acyltransferase</keyword>
<feature type="transmembrane region" description="Helical" evidence="7">
    <location>
        <begin position="35"/>
        <end position="51"/>
    </location>
</feature>
<feature type="transmembrane region" description="Helical" evidence="7">
    <location>
        <begin position="291"/>
        <end position="312"/>
    </location>
</feature>
<evidence type="ECO:0000256" key="1">
    <source>
        <dbReference type="ARBA" id="ARBA00004651"/>
    </source>
</evidence>
<feature type="transmembrane region" description="Helical" evidence="7">
    <location>
        <begin position="12"/>
        <end position="29"/>
    </location>
</feature>
<organism evidence="9 10">
    <name type="scientific">Coprococcus hominis</name>
    <name type="common">ex Liu et al. 2022</name>
    <dbReference type="NCBI Taxonomy" id="2763039"/>
    <lineage>
        <taxon>Bacteria</taxon>
        <taxon>Bacillati</taxon>
        <taxon>Bacillota</taxon>
        <taxon>Clostridia</taxon>
        <taxon>Lachnospirales</taxon>
        <taxon>Lachnospiraceae</taxon>
        <taxon>Coprococcus</taxon>
    </lineage>
</organism>
<protein>
    <submittedName>
        <fullName evidence="9">Acyltransferase</fullName>
    </submittedName>
</protein>
<feature type="transmembrane region" description="Helical" evidence="7">
    <location>
        <begin position="230"/>
        <end position="253"/>
    </location>
</feature>
<dbReference type="RefSeq" id="WP_117808123.1">
    <property type="nucleotide sequence ID" value="NZ_JACOOX010000001.1"/>
</dbReference>
<feature type="transmembrane region" description="Helical" evidence="7">
    <location>
        <begin position="71"/>
        <end position="92"/>
    </location>
</feature>
<dbReference type="AlphaFoldDB" id="A0A8I0ADY5"/>
<sequence>MERKDWIDQLRGFAFFIVVLCHASVLGVISHVGAAFHMPLFFMISGLLFYPEKVLERSLISQVGHKFQSIIIPYFWVVFSLFPIWVLNYRVLRKGKANYWHTLIGNLVSQDKIYPATVNPVWFLGALFFAYLYILIIVKITGRQRWLRLLMAFGIMALGFYFSDKQLPYHVNTGMVGAGYIYTGYLVRRYILEKNVLRNYKNLVIVILTTIGFVSAFSNKTVFMVYGQYYSIPLFVTSSLTFSIALILLFSEFSKDKVLAFMGRNTLFALGAHIALIRICQAIWADKLSSSFIKMFMVFGVEALLLGIAYVMNRWWPYMNGKYTANTNSKKAFIFRMIMVCWCMIVPVWMSVVRWLTDEKGRSFIFTVLFTILIGGLFTIITSKYVKWIYLEKKQV</sequence>
<evidence type="ECO:0000256" key="3">
    <source>
        <dbReference type="ARBA" id="ARBA00022475"/>
    </source>
</evidence>
<reference evidence="9 10" key="1">
    <citation type="submission" date="2020-08" db="EMBL/GenBank/DDBJ databases">
        <title>Genome public.</title>
        <authorList>
            <person name="Liu C."/>
            <person name="Sun Q."/>
        </authorList>
    </citation>
    <scope>NUCLEOTIDE SEQUENCE [LARGE SCALE GENOMIC DNA]</scope>
    <source>
        <strain evidence="9 10">NSJ-10</strain>
    </source>
</reference>
<keyword evidence="6 7" id="KW-0472">Membrane</keyword>
<feature type="domain" description="Acyltransferase 3" evidence="8">
    <location>
        <begin position="5"/>
        <end position="287"/>
    </location>
</feature>
<keyword evidence="5 7" id="KW-1133">Transmembrane helix</keyword>
<feature type="transmembrane region" description="Helical" evidence="7">
    <location>
        <begin position="364"/>
        <end position="386"/>
    </location>
</feature>
<evidence type="ECO:0000313" key="10">
    <source>
        <dbReference type="Proteomes" id="UP000615234"/>
    </source>
</evidence>
<feature type="transmembrane region" description="Helical" evidence="7">
    <location>
        <begin position="333"/>
        <end position="352"/>
    </location>
</feature>
<accession>A0A8I0ADY5</accession>
<evidence type="ECO:0000313" key="9">
    <source>
        <dbReference type="EMBL" id="MBC5661289.1"/>
    </source>
</evidence>
<feature type="transmembrane region" description="Helical" evidence="7">
    <location>
        <begin position="112"/>
        <end position="134"/>
    </location>
</feature>
<dbReference type="GO" id="GO:0016413">
    <property type="term" value="F:O-acetyltransferase activity"/>
    <property type="evidence" value="ECO:0007669"/>
    <property type="project" value="TreeGrafter"/>
</dbReference>
<proteinExistence type="inferred from homology"/>
<keyword evidence="3" id="KW-1003">Cell membrane</keyword>
<evidence type="ECO:0000256" key="4">
    <source>
        <dbReference type="ARBA" id="ARBA00022692"/>
    </source>
</evidence>
<gene>
    <name evidence="9" type="ORF">H8S09_00020</name>
</gene>
<evidence type="ECO:0000256" key="7">
    <source>
        <dbReference type="SAM" id="Phobius"/>
    </source>
</evidence>
<dbReference type="InterPro" id="IPR002656">
    <property type="entry name" value="Acyl_transf_3_dom"/>
</dbReference>
<evidence type="ECO:0000259" key="8">
    <source>
        <dbReference type="Pfam" id="PF01757"/>
    </source>
</evidence>
<comment type="subcellular location">
    <subcellularLocation>
        <location evidence="1">Cell membrane</location>
        <topology evidence="1">Multi-pass membrane protein</topology>
    </subcellularLocation>
</comment>
<name>A0A8I0ADY5_9FIRM</name>
<comment type="caution">
    <text evidence="9">The sequence shown here is derived from an EMBL/GenBank/DDBJ whole genome shotgun (WGS) entry which is preliminary data.</text>
</comment>
<feature type="transmembrane region" description="Helical" evidence="7">
    <location>
        <begin position="146"/>
        <end position="163"/>
    </location>
</feature>
<dbReference type="GO" id="GO:0005886">
    <property type="term" value="C:plasma membrane"/>
    <property type="evidence" value="ECO:0007669"/>
    <property type="project" value="UniProtKB-SubCell"/>
</dbReference>
<dbReference type="Proteomes" id="UP000615234">
    <property type="component" value="Unassembled WGS sequence"/>
</dbReference>
<feature type="transmembrane region" description="Helical" evidence="7">
    <location>
        <begin position="169"/>
        <end position="187"/>
    </location>
</feature>
<evidence type="ECO:0000256" key="5">
    <source>
        <dbReference type="ARBA" id="ARBA00022989"/>
    </source>
</evidence>
<feature type="transmembrane region" description="Helical" evidence="7">
    <location>
        <begin position="199"/>
        <end position="218"/>
    </location>
</feature>
<dbReference type="EMBL" id="JACOOX010000001">
    <property type="protein sequence ID" value="MBC5661289.1"/>
    <property type="molecule type" value="Genomic_DNA"/>
</dbReference>
<keyword evidence="9" id="KW-0808">Transferase</keyword>
<dbReference type="PANTHER" id="PTHR40074:SF2">
    <property type="entry name" value="O-ACETYLTRANSFERASE WECH"/>
    <property type="match status" value="1"/>
</dbReference>
<feature type="transmembrane region" description="Helical" evidence="7">
    <location>
        <begin position="265"/>
        <end position="285"/>
    </location>
</feature>
<evidence type="ECO:0000256" key="6">
    <source>
        <dbReference type="ARBA" id="ARBA00023136"/>
    </source>
</evidence>
<dbReference type="GO" id="GO:0009246">
    <property type="term" value="P:enterobacterial common antigen biosynthetic process"/>
    <property type="evidence" value="ECO:0007669"/>
    <property type="project" value="TreeGrafter"/>
</dbReference>
<dbReference type="Pfam" id="PF01757">
    <property type="entry name" value="Acyl_transf_3"/>
    <property type="match status" value="1"/>
</dbReference>
<evidence type="ECO:0000256" key="2">
    <source>
        <dbReference type="ARBA" id="ARBA00007400"/>
    </source>
</evidence>
<dbReference type="PANTHER" id="PTHR40074">
    <property type="entry name" value="O-ACETYLTRANSFERASE WECH"/>
    <property type="match status" value="1"/>
</dbReference>
<keyword evidence="4 7" id="KW-0812">Transmembrane</keyword>
<keyword evidence="10" id="KW-1185">Reference proteome</keyword>
<comment type="similarity">
    <text evidence="2">Belongs to the acyltransferase 3 family.</text>
</comment>